<feature type="chain" id="PRO_5045852755" description="DUF541 domain-containing protein" evidence="1">
    <location>
        <begin position="21"/>
        <end position="234"/>
    </location>
</feature>
<dbReference type="EMBL" id="JBGORX010000009">
    <property type="protein sequence ID" value="MFJ1269790.1"/>
    <property type="molecule type" value="Genomic_DNA"/>
</dbReference>
<comment type="caution">
    <text evidence="2">The sequence shown here is derived from an EMBL/GenBank/DDBJ whole genome shotgun (WGS) entry which is preliminary data.</text>
</comment>
<evidence type="ECO:0008006" key="4">
    <source>
        <dbReference type="Google" id="ProtNLM"/>
    </source>
</evidence>
<dbReference type="Proteomes" id="UP001615550">
    <property type="component" value="Unassembled WGS sequence"/>
</dbReference>
<organism evidence="2 3">
    <name type="scientific">Legionella lytica</name>
    <dbReference type="NCBI Taxonomy" id="96232"/>
    <lineage>
        <taxon>Bacteria</taxon>
        <taxon>Pseudomonadati</taxon>
        <taxon>Pseudomonadota</taxon>
        <taxon>Gammaproteobacteria</taxon>
        <taxon>Legionellales</taxon>
        <taxon>Legionellaceae</taxon>
        <taxon>Legionella</taxon>
    </lineage>
</organism>
<gene>
    <name evidence="2" type="ORF">ACD661_14590</name>
</gene>
<keyword evidence="3" id="KW-1185">Reference proteome</keyword>
<evidence type="ECO:0000313" key="2">
    <source>
        <dbReference type="EMBL" id="MFJ1269790.1"/>
    </source>
</evidence>
<accession>A0ABW8DEZ6</accession>
<evidence type="ECO:0000313" key="3">
    <source>
        <dbReference type="Proteomes" id="UP001615550"/>
    </source>
</evidence>
<proteinExistence type="predicted"/>
<sequence>MRQAVAKVLALMAITPFVFAADAVFPPQMVLDKVLFQVSAKQWVTTQSALLGVNINVTLSNADLVKARSDIMERLNKIAEGDWHLTAFERSQDSSGLEKLYVQAQARVNQTALTAIYQNAKSVSVPGAKYEIGNVEFKPSLEEVQAVLVKVREQLYQQVNDELGRLNKVYPTQNYSVSNLVFVSGERAPAQPLRAYKENTMMAVGTAAAPMPEVSVSNELTLTAVVEAASNRKP</sequence>
<evidence type="ECO:0000256" key="1">
    <source>
        <dbReference type="SAM" id="SignalP"/>
    </source>
</evidence>
<dbReference type="RefSeq" id="WP_400188606.1">
    <property type="nucleotide sequence ID" value="NZ_JBGORX010000009.1"/>
</dbReference>
<protein>
    <recommendedName>
        <fullName evidence="4">DUF541 domain-containing protein</fullName>
    </recommendedName>
</protein>
<name>A0ABW8DEZ6_9GAMM</name>
<keyword evidence="1" id="KW-0732">Signal</keyword>
<feature type="signal peptide" evidence="1">
    <location>
        <begin position="1"/>
        <end position="20"/>
    </location>
</feature>
<reference evidence="2 3" key="1">
    <citation type="submission" date="2024-08" db="EMBL/GenBank/DDBJ databases">
        <title>Draft Genome Sequence of Legionella lytica strain DSB2004, Isolated From a Fire Sprinkler System.</title>
        <authorList>
            <person name="Everhart A.D."/>
            <person name="Kidane D.T."/>
            <person name="Farone A.L."/>
            <person name="Farone M.B."/>
        </authorList>
    </citation>
    <scope>NUCLEOTIDE SEQUENCE [LARGE SCALE GENOMIC DNA]</scope>
    <source>
        <strain evidence="2 3">DSB2004</strain>
    </source>
</reference>